<feature type="domain" description="Histidine kinase" evidence="7">
    <location>
        <begin position="570"/>
        <end position="780"/>
    </location>
</feature>
<comment type="catalytic activity">
    <reaction evidence="1">
        <text>ATP + protein L-histidine = ADP + protein N-phospho-L-histidine.</text>
        <dbReference type="EC" id="2.7.13.3"/>
    </reaction>
</comment>
<dbReference type="SUPFAM" id="SSF55874">
    <property type="entry name" value="ATPase domain of HSP90 chaperone/DNA topoisomerase II/histidine kinase"/>
    <property type="match status" value="1"/>
</dbReference>
<evidence type="ECO:0000256" key="3">
    <source>
        <dbReference type="ARBA" id="ARBA00022553"/>
    </source>
</evidence>
<evidence type="ECO:0000256" key="2">
    <source>
        <dbReference type="ARBA" id="ARBA00012438"/>
    </source>
</evidence>
<dbReference type="InterPro" id="IPR013655">
    <property type="entry name" value="PAS_fold_3"/>
</dbReference>
<dbReference type="Gene3D" id="3.30.450.20">
    <property type="entry name" value="PAS domain"/>
    <property type="match status" value="4"/>
</dbReference>
<dbReference type="InterPro" id="IPR005467">
    <property type="entry name" value="His_kinase_dom"/>
</dbReference>
<dbReference type="PANTHER" id="PTHR43304:SF1">
    <property type="entry name" value="PAC DOMAIN-CONTAINING PROTEIN"/>
    <property type="match status" value="1"/>
</dbReference>
<dbReference type="PROSITE" id="PS50109">
    <property type="entry name" value="HIS_KIN"/>
    <property type="match status" value="1"/>
</dbReference>
<dbReference type="InterPro" id="IPR000014">
    <property type="entry name" value="PAS"/>
</dbReference>
<evidence type="ECO:0000256" key="5">
    <source>
        <dbReference type="ARBA" id="ARBA00022777"/>
    </source>
</evidence>
<dbReference type="InterPro" id="IPR036097">
    <property type="entry name" value="HisK_dim/P_sf"/>
</dbReference>
<keyword evidence="3" id="KW-0597">Phosphoprotein</keyword>
<evidence type="ECO:0000256" key="1">
    <source>
        <dbReference type="ARBA" id="ARBA00000085"/>
    </source>
</evidence>
<dbReference type="NCBIfam" id="TIGR00229">
    <property type="entry name" value="sensory_box"/>
    <property type="match status" value="1"/>
</dbReference>
<dbReference type="InterPro" id="IPR035965">
    <property type="entry name" value="PAS-like_dom_sf"/>
</dbReference>
<dbReference type="PANTHER" id="PTHR43304">
    <property type="entry name" value="PHYTOCHROME-LIKE PROTEIN CPH1"/>
    <property type="match status" value="1"/>
</dbReference>
<proteinExistence type="predicted"/>
<dbReference type="GO" id="GO:0000155">
    <property type="term" value="F:phosphorelay sensor kinase activity"/>
    <property type="evidence" value="ECO:0007669"/>
    <property type="project" value="InterPro"/>
</dbReference>
<dbReference type="CDD" id="cd00130">
    <property type="entry name" value="PAS"/>
    <property type="match status" value="2"/>
</dbReference>
<name>A0A5B7X005_9FLAO</name>
<keyword evidence="5" id="KW-0418">Kinase</keyword>
<evidence type="ECO:0000256" key="6">
    <source>
        <dbReference type="SAM" id="Coils"/>
    </source>
</evidence>
<dbReference type="Pfam" id="PF00512">
    <property type="entry name" value="HisKA"/>
    <property type="match status" value="1"/>
</dbReference>
<dbReference type="SUPFAM" id="SSF47384">
    <property type="entry name" value="Homodimeric domain of signal transducing histidine kinase"/>
    <property type="match status" value="1"/>
</dbReference>
<dbReference type="Proteomes" id="UP000309016">
    <property type="component" value="Chromosome"/>
</dbReference>
<evidence type="ECO:0000313" key="9">
    <source>
        <dbReference type="EMBL" id="QCY68570.1"/>
    </source>
</evidence>
<evidence type="ECO:0000313" key="10">
    <source>
        <dbReference type="Proteomes" id="UP000309016"/>
    </source>
</evidence>
<protein>
    <recommendedName>
        <fullName evidence="2">histidine kinase</fullName>
        <ecNumber evidence="2">2.7.13.3</ecNumber>
    </recommendedName>
</protein>
<feature type="domain" description="PAS" evidence="8">
    <location>
        <begin position="425"/>
        <end position="499"/>
    </location>
</feature>
<keyword evidence="10" id="KW-1185">Reference proteome</keyword>
<keyword evidence="4" id="KW-0808">Transferase</keyword>
<dbReference type="InterPro" id="IPR003594">
    <property type="entry name" value="HATPase_dom"/>
</dbReference>
<reference evidence="9 10" key="1">
    <citation type="submission" date="2019-06" db="EMBL/GenBank/DDBJ databases">
        <title>Complete genome sequence of Antarcticibacterium flavum KCTC 52984T from an Antarctic marine sediment.</title>
        <authorList>
            <person name="Lee Y.M."/>
            <person name="Shin S.C."/>
        </authorList>
    </citation>
    <scope>NUCLEOTIDE SEQUENCE [LARGE SCALE GENOMIC DNA]</scope>
    <source>
        <strain evidence="9 10">KCTC 52984</strain>
    </source>
</reference>
<dbReference type="InterPro" id="IPR036890">
    <property type="entry name" value="HATPase_C_sf"/>
</dbReference>
<gene>
    <name evidence="9" type="ORF">FHG64_03705</name>
</gene>
<keyword evidence="6" id="KW-0175">Coiled coil</keyword>
<evidence type="ECO:0000259" key="8">
    <source>
        <dbReference type="PROSITE" id="PS50112"/>
    </source>
</evidence>
<dbReference type="SMART" id="SM00387">
    <property type="entry name" value="HATPase_c"/>
    <property type="match status" value="1"/>
</dbReference>
<dbReference type="Pfam" id="PF08447">
    <property type="entry name" value="PAS_3"/>
    <property type="match status" value="1"/>
</dbReference>
<evidence type="ECO:0000259" key="7">
    <source>
        <dbReference type="PROSITE" id="PS50109"/>
    </source>
</evidence>
<accession>A0A5B7X005</accession>
<dbReference type="RefSeq" id="WP_139065156.1">
    <property type="nucleotide sequence ID" value="NZ_CP040812.1"/>
</dbReference>
<feature type="domain" description="PAS" evidence="8">
    <location>
        <begin position="6"/>
        <end position="83"/>
    </location>
</feature>
<dbReference type="InterPro" id="IPR004358">
    <property type="entry name" value="Sig_transdc_His_kin-like_C"/>
</dbReference>
<dbReference type="Gene3D" id="1.10.287.130">
    <property type="match status" value="1"/>
</dbReference>
<organism evidence="9 10">
    <name type="scientific">Antarcticibacterium flavum</name>
    <dbReference type="NCBI Taxonomy" id="2058175"/>
    <lineage>
        <taxon>Bacteria</taxon>
        <taxon>Pseudomonadati</taxon>
        <taxon>Bacteroidota</taxon>
        <taxon>Flavobacteriia</taxon>
        <taxon>Flavobacteriales</taxon>
        <taxon>Flavobacteriaceae</taxon>
        <taxon>Antarcticibacterium</taxon>
    </lineage>
</organism>
<dbReference type="OrthoDB" id="5401121at2"/>
<dbReference type="PROSITE" id="PS50112">
    <property type="entry name" value="PAS"/>
    <property type="match status" value="2"/>
</dbReference>
<dbReference type="InterPro" id="IPR003661">
    <property type="entry name" value="HisK_dim/P_dom"/>
</dbReference>
<dbReference type="PRINTS" id="PR00344">
    <property type="entry name" value="BCTRLSENSOR"/>
</dbReference>
<dbReference type="EMBL" id="CP040812">
    <property type="protein sequence ID" value="QCY68570.1"/>
    <property type="molecule type" value="Genomic_DNA"/>
</dbReference>
<dbReference type="AlphaFoldDB" id="A0A5B7X005"/>
<dbReference type="InterPro" id="IPR052162">
    <property type="entry name" value="Sensor_kinase/Photoreceptor"/>
</dbReference>
<feature type="coiled-coil region" evidence="6">
    <location>
        <begin position="269"/>
        <end position="304"/>
    </location>
</feature>
<sequence length="782" mass="90739">MKQKLHQKQVEQQVNKGKGVEEVLLVIDLENNRISYVSEIVEELLGVKAEKVLTPPNLFLSELIHPADKQKYLDHLEILYKEPNTEKEIVVRIKSREDSWMKFCFRDRQYLWSPNNETKALLSRIKYVHPDLNSQKTASTICKEVEQLNAPSYHYQYLVDSIDEAYCIIELIFNKKGEPVDYLFLETNSAFEYHVNLKNVEGKTIRELIPQHDSHWFEVYGEIALTGKSRRFQEQAKELDDVWYDCYAFRIGGEKSRQIAVLFKNVTERKLAEENLINTKKELEEKAQQRQLELEQNARLLEAVFDTTNLAIAVYKPIYDQDGKIADFEFLRVNKVLQELYLKDDRHLPGKTYLETTTHGVKLGIFDHFKEVMSTGVVMDKEIYYGKDGYNNWFRITARKQGELLITSIEDVTQRKRQTQRMEEAVKFNKQLVQTSPDTIFIINLDKYIVRYINQDMLPNVGMTKERIEGMSLPDVLAYLHPRDREKLVDFHKKILKSGDDEIHDAEFRVKTSGSNWEWFNARGKIFSRKEADWVEEYVLLVRNITEQKNTQLALINAEKLSIQGEVARTFAHELRNPLASIRMATDVIKHKLERSQQEEMNNYLDILSRSTNVLNDLVSNLLNASNYTALKLEKTDLALCVEHSLEQAADRIYLTGINVIKNYDDGPYYILADKEKLKIALLNIIVNASEATTPQEGVIELKIEKHKTDFLLSIKDNGHGLEQDQIDRLFDAFYTNKSTGTGIGLTSVKNILKEHDAQIAVKSAPKQGTTFEILFHNLEIE</sequence>
<dbReference type="SUPFAM" id="SSF55785">
    <property type="entry name" value="PYP-like sensor domain (PAS domain)"/>
    <property type="match status" value="3"/>
</dbReference>
<dbReference type="Gene3D" id="3.30.565.10">
    <property type="entry name" value="Histidine kinase-like ATPase, C-terminal domain"/>
    <property type="match status" value="1"/>
</dbReference>
<dbReference type="SMART" id="SM00388">
    <property type="entry name" value="HisKA"/>
    <property type="match status" value="1"/>
</dbReference>
<evidence type="ECO:0000256" key="4">
    <source>
        <dbReference type="ARBA" id="ARBA00022679"/>
    </source>
</evidence>
<dbReference type="SMART" id="SM00091">
    <property type="entry name" value="PAS"/>
    <property type="match status" value="2"/>
</dbReference>
<dbReference type="KEGG" id="afla:FHG64_03705"/>
<dbReference type="CDD" id="cd00082">
    <property type="entry name" value="HisKA"/>
    <property type="match status" value="1"/>
</dbReference>
<dbReference type="Pfam" id="PF02518">
    <property type="entry name" value="HATPase_c"/>
    <property type="match status" value="1"/>
</dbReference>
<dbReference type="EC" id="2.7.13.3" evidence="2"/>